<feature type="domain" description="Phosphatidic acid phosphatase type 2/haloperoxidase" evidence="7">
    <location>
        <begin position="9"/>
        <end position="151"/>
    </location>
</feature>
<evidence type="ECO:0000256" key="6">
    <source>
        <dbReference type="SAM" id="Phobius"/>
    </source>
</evidence>
<dbReference type="Gene3D" id="1.20.144.10">
    <property type="entry name" value="Phosphatidic acid phosphatase type 2/haloperoxidase"/>
    <property type="match status" value="1"/>
</dbReference>
<keyword evidence="5 6" id="KW-0472">Membrane</keyword>
<dbReference type="Pfam" id="PF01569">
    <property type="entry name" value="PAP2"/>
    <property type="match status" value="1"/>
</dbReference>
<gene>
    <name evidence="8" type="ORF">AAG570_007865</name>
</gene>
<comment type="caution">
    <text evidence="8">The sequence shown here is derived from an EMBL/GenBank/DDBJ whole genome shotgun (WGS) entry which is preliminary data.</text>
</comment>
<evidence type="ECO:0000313" key="8">
    <source>
        <dbReference type="EMBL" id="KAL1110332.1"/>
    </source>
</evidence>
<dbReference type="InterPro" id="IPR036938">
    <property type="entry name" value="PAP2/HPO_sf"/>
</dbReference>
<accession>A0ABD0XT25</accession>
<dbReference type="InterPro" id="IPR000326">
    <property type="entry name" value="PAP2/HPO"/>
</dbReference>
<evidence type="ECO:0000256" key="1">
    <source>
        <dbReference type="ARBA" id="ARBA00004141"/>
    </source>
</evidence>
<keyword evidence="3 6" id="KW-0812">Transmembrane</keyword>
<protein>
    <recommendedName>
        <fullName evidence="7">Phosphatidic acid phosphatase type 2/haloperoxidase domain-containing protein</fullName>
    </recommendedName>
</protein>
<feature type="transmembrane region" description="Helical" evidence="6">
    <location>
        <begin position="12"/>
        <end position="30"/>
    </location>
</feature>
<comment type="subcellular location">
    <subcellularLocation>
        <location evidence="1">Membrane</location>
        <topology evidence="1">Multi-pass membrane protein</topology>
    </subcellularLocation>
</comment>
<keyword evidence="4 6" id="KW-1133">Transmembrane helix</keyword>
<organism evidence="8 9">
    <name type="scientific">Ranatra chinensis</name>
    <dbReference type="NCBI Taxonomy" id="642074"/>
    <lineage>
        <taxon>Eukaryota</taxon>
        <taxon>Metazoa</taxon>
        <taxon>Ecdysozoa</taxon>
        <taxon>Arthropoda</taxon>
        <taxon>Hexapoda</taxon>
        <taxon>Insecta</taxon>
        <taxon>Pterygota</taxon>
        <taxon>Neoptera</taxon>
        <taxon>Paraneoptera</taxon>
        <taxon>Hemiptera</taxon>
        <taxon>Heteroptera</taxon>
        <taxon>Panheteroptera</taxon>
        <taxon>Nepomorpha</taxon>
        <taxon>Nepidae</taxon>
        <taxon>Ranatrinae</taxon>
        <taxon>Ranatra</taxon>
    </lineage>
</organism>
<evidence type="ECO:0000256" key="2">
    <source>
        <dbReference type="ARBA" id="ARBA00008816"/>
    </source>
</evidence>
<feature type="transmembrane region" description="Helical" evidence="6">
    <location>
        <begin position="132"/>
        <end position="153"/>
    </location>
</feature>
<feature type="transmembrane region" description="Helical" evidence="6">
    <location>
        <begin position="107"/>
        <end position="126"/>
    </location>
</feature>
<evidence type="ECO:0000313" key="9">
    <source>
        <dbReference type="Proteomes" id="UP001558652"/>
    </source>
</evidence>
<evidence type="ECO:0000256" key="5">
    <source>
        <dbReference type="ARBA" id="ARBA00023136"/>
    </source>
</evidence>
<dbReference type="SUPFAM" id="SSF48317">
    <property type="entry name" value="Acid phosphatase/Vanadium-dependent haloperoxidase"/>
    <property type="match status" value="1"/>
</dbReference>
<proteinExistence type="inferred from homology"/>
<feature type="transmembrane region" description="Helical" evidence="6">
    <location>
        <begin position="76"/>
        <end position="95"/>
    </location>
</feature>
<evidence type="ECO:0000256" key="4">
    <source>
        <dbReference type="ARBA" id="ARBA00022989"/>
    </source>
</evidence>
<dbReference type="PANTHER" id="PTHR10165">
    <property type="entry name" value="LIPID PHOSPHATE PHOSPHATASE"/>
    <property type="match status" value="1"/>
</dbReference>
<reference evidence="8 9" key="1">
    <citation type="submission" date="2024-07" db="EMBL/GenBank/DDBJ databases">
        <title>Chromosome-level genome assembly of the water stick insect Ranatra chinensis (Heteroptera: Nepidae).</title>
        <authorList>
            <person name="Liu X."/>
        </authorList>
    </citation>
    <scope>NUCLEOTIDE SEQUENCE [LARGE SCALE GENOMIC DNA]</scope>
    <source>
        <strain evidence="8">Cailab_2021Rc</strain>
        <tissue evidence="8">Muscle</tissue>
    </source>
</reference>
<sequence length="154" mass="18005">WLKQAFNHYRYYLSGFLIVFTVVTVCKVIVGEPRPHFLDTCRPKEAVNCTSGYFTTYKCLNTNVSSYMMRDAKKSFPSGHAGFSFYLFTYLALFLHNRLRRVSPIMLTWIHTLIFLWAIFCAWTRITDRRHHWWDVIAGATLGIVIAFFSVCIA</sequence>
<evidence type="ECO:0000259" key="7">
    <source>
        <dbReference type="SMART" id="SM00014"/>
    </source>
</evidence>
<keyword evidence="9" id="KW-1185">Reference proteome</keyword>
<comment type="similarity">
    <text evidence="2">Belongs to the PA-phosphatase related phosphoesterase family.</text>
</comment>
<dbReference type="AlphaFoldDB" id="A0ABD0XT25"/>
<dbReference type="InterPro" id="IPR043216">
    <property type="entry name" value="PAP-like"/>
</dbReference>
<dbReference type="PANTHER" id="PTHR10165:SF103">
    <property type="entry name" value="PHOSPHOLIPID PHOSPHATASE HOMOLOG 1.2 HOMOLOG"/>
    <property type="match status" value="1"/>
</dbReference>
<name>A0ABD0XT25_9HEMI</name>
<dbReference type="EMBL" id="JBFDAA010000022">
    <property type="protein sequence ID" value="KAL1110332.1"/>
    <property type="molecule type" value="Genomic_DNA"/>
</dbReference>
<dbReference type="Proteomes" id="UP001558652">
    <property type="component" value="Unassembled WGS sequence"/>
</dbReference>
<dbReference type="GO" id="GO:0016020">
    <property type="term" value="C:membrane"/>
    <property type="evidence" value="ECO:0007669"/>
    <property type="project" value="UniProtKB-SubCell"/>
</dbReference>
<dbReference type="SMART" id="SM00014">
    <property type="entry name" value="acidPPc"/>
    <property type="match status" value="1"/>
</dbReference>
<evidence type="ECO:0000256" key="3">
    <source>
        <dbReference type="ARBA" id="ARBA00022692"/>
    </source>
</evidence>
<feature type="non-terminal residue" evidence="8">
    <location>
        <position position="1"/>
    </location>
</feature>